<evidence type="ECO:0000256" key="1">
    <source>
        <dbReference type="ARBA" id="ARBA00005736"/>
    </source>
</evidence>
<name>A0A401PUV2_SCYTO</name>
<dbReference type="GO" id="GO:0000379">
    <property type="term" value="P:tRNA-type intron splice site recognition and cleavage"/>
    <property type="evidence" value="ECO:0007669"/>
    <property type="project" value="TreeGrafter"/>
</dbReference>
<evidence type="ECO:0000259" key="4">
    <source>
        <dbReference type="Pfam" id="PF12928"/>
    </source>
</evidence>
<accession>A0A401PUV2</accession>
<dbReference type="AlphaFoldDB" id="A0A401PUV2"/>
<evidence type="ECO:0000313" key="6">
    <source>
        <dbReference type="Proteomes" id="UP000288216"/>
    </source>
</evidence>
<dbReference type="PANTHER" id="PTHR21027:SF1">
    <property type="entry name" value="TRNA-SPLICING ENDONUCLEASE SUBUNIT SEN54"/>
    <property type="match status" value="1"/>
</dbReference>
<dbReference type="Proteomes" id="UP000288216">
    <property type="component" value="Unassembled WGS sequence"/>
</dbReference>
<gene>
    <name evidence="5" type="ORF">scyTo_0017517</name>
</gene>
<dbReference type="EMBL" id="BFAA01011466">
    <property type="protein sequence ID" value="GCB76888.1"/>
    <property type="molecule type" value="Genomic_DNA"/>
</dbReference>
<feature type="compositionally biased region" description="Basic residues" evidence="3">
    <location>
        <begin position="169"/>
        <end position="189"/>
    </location>
</feature>
<dbReference type="GO" id="GO:0000214">
    <property type="term" value="C:tRNA-intron endonuclease complex"/>
    <property type="evidence" value="ECO:0007669"/>
    <property type="project" value="TreeGrafter"/>
</dbReference>
<evidence type="ECO:0000313" key="5">
    <source>
        <dbReference type="EMBL" id="GCB76888.1"/>
    </source>
</evidence>
<evidence type="ECO:0000256" key="3">
    <source>
        <dbReference type="SAM" id="MobiDB-lite"/>
    </source>
</evidence>
<proteinExistence type="inferred from homology"/>
<organism evidence="5 6">
    <name type="scientific">Scyliorhinus torazame</name>
    <name type="common">Cloudy catshark</name>
    <name type="synonym">Catulus torazame</name>
    <dbReference type="NCBI Taxonomy" id="75743"/>
    <lineage>
        <taxon>Eukaryota</taxon>
        <taxon>Metazoa</taxon>
        <taxon>Chordata</taxon>
        <taxon>Craniata</taxon>
        <taxon>Vertebrata</taxon>
        <taxon>Chondrichthyes</taxon>
        <taxon>Elasmobranchii</taxon>
        <taxon>Galeomorphii</taxon>
        <taxon>Galeoidea</taxon>
        <taxon>Carcharhiniformes</taxon>
        <taxon>Scyliorhinidae</taxon>
        <taxon>Scyliorhinus</taxon>
    </lineage>
</organism>
<dbReference type="STRING" id="75743.A0A401PUV2"/>
<dbReference type="OrthoDB" id="408683at2759"/>
<sequence length="482" mass="55500">MAAAEERVLVAESRCGRTLSSEELFAARSRDHKIPQRTHGQKDFIPDHSEEQTERLRVCREEQWQLLSEERVERLGSLVKAEWKPQESIVELKSNAGKFWHTMGHVENGKQLLYPEEALYLLECGSIQIYYRELPLSIQESYEILLSARTIPLEQYQRKLHLDSSHSDTKKHHRKRKRSHSQHGARSKKSHSDLPAEAESSCSITEGQQKEEVHQQDATCKALEKEVAKPALEPQQTKAEKLQESDGRPSGISTRQAELELMYCAQHVSGSSIASSPGSPQGSSVSVRKPRWDFSRIKFPNVGRDCPQTTFTALDPMLLPPNVLGRASDETAWQRKINLKHEKLSRKDRERMKRESRYKSDVNRDKRVRQCTNWKEYKELLRWKRGRNKKLPAHLWKDKVQPLFKPGQVCSPGELQQQICIMKSAHILDRTPCFDGPVPDLRTMKKLAFQSGEVPVVFALVDNGDISFYTFKEFKLPVDVYP</sequence>
<comment type="similarity">
    <text evidence="1">Belongs to the SEN54 family.</text>
</comment>
<dbReference type="InterPro" id="IPR024337">
    <property type="entry name" value="tRNA_splic_suSen54"/>
</dbReference>
<keyword evidence="2" id="KW-0819">tRNA processing</keyword>
<reference evidence="5 6" key="1">
    <citation type="journal article" date="2018" name="Nat. Ecol. Evol.">
        <title>Shark genomes provide insights into elasmobranch evolution and the origin of vertebrates.</title>
        <authorList>
            <person name="Hara Y"/>
            <person name="Yamaguchi K"/>
            <person name="Onimaru K"/>
            <person name="Kadota M"/>
            <person name="Koyanagi M"/>
            <person name="Keeley SD"/>
            <person name="Tatsumi K"/>
            <person name="Tanaka K"/>
            <person name="Motone F"/>
            <person name="Kageyama Y"/>
            <person name="Nozu R"/>
            <person name="Adachi N"/>
            <person name="Nishimura O"/>
            <person name="Nakagawa R"/>
            <person name="Tanegashima C"/>
            <person name="Kiyatake I"/>
            <person name="Matsumoto R"/>
            <person name="Murakumo K"/>
            <person name="Nishida K"/>
            <person name="Terakita A"/>
            <person name="Kuratani S"/>
            <person name="Sato K"/>
            <person name="Hyodo S Kuraku.S."/>
        </authorList>
    </citation>
    <scope>NUCLEOTIDE SEQUENCE [LARGE SCALE GENOMIC DNA]</scope>
</reference>
<dbReference type="PANTHER" id="PTHR21027">
    <property type="entry name" value="TRNA-SPLICING ENDONUCLEASE SUBUNIT SEN54"/>
    <property type="match status" value="1"/>
</dbReference>
<feature type="compositionally biased region" description="Basic and acidic residues" evidence="3">
    <location>
        <begin position="238"/>
        <end position="247"/>
    </location>
</feature>
<evidence type="ECO:0000256" key="2">
    <source>
        <dbReference type="ARBA" id="ARBA00022694"/>
    </source>
</evidence>
<dbReference type="OMA" id="CGSVQIF"/>
<feature type="region of interest" description="Disordered" evidence="3">
    <location>
        <begin position="162"/>
        <end position="251"/>
    </location>
</feature>
<dbReference type="InterPro" id="IPR024336">
    <property type="entry name" value="tRNA_splic_suSen54_N"/>
</dbReference>
<keyword evidence="6" id="KW-1185">Reference proteome</keyword>
<protein>
    <recommendedName>
        <fullName evidence="4">tRNA-splicing endonuclease subunit Sen54 N-terminal domain-containing protein</fullName>
    </recommendedName>
</protein>
<feature type="domain" description="tRNA-splicing endonuclease subunit Sen54 N-terminal" evidence="4">
    <location>
        <begin position="64"/>
        <end position="131"/>
    </location>
</feature>
<dbReference type="Pfam" id="PF12928">
    <property type="entry name" value="tRNA_int_end_N2"/>
    <property type="match status" value="1"/>
</dbReference>
<comment type="caution">
    <text evidence="5">The sequence shown here is derived from an EMBL/GenBank/DDBJ whole genome shotgun (WGS) entry which is preliminary data.</text>
</comment>